<proteinExistence type="predicted"/>
<name>A0A1I0TK49_9NOCA</name>
<accession>A0A1I0TK49</accession>
<dbReference type="EMBL" id="FOJN01000007">
    <property type="protein sequence ID" value="SFA52162.1"/>
    <property type="molecule type" value="Genomic_DNA"/>
</dbReference>
<gene>
    <name evidence="1" type="ORF">SAMN05444374_107101</name>
</gene>
<reference evidence="1 2" key="1">
    <citation type="submission" date="2016-10" db="EMBL/GenBank/DDBJ databases">
        <authorList>
            <person name="de Groot N.N."/>
        </authorList>
    </citation>
    <scope>NUCLEOTIDE SEQUENCE [LARGE SCALE GENOMIC DNA]</scope>
    <source>
        <strain evidence="1 2">DSM 44908</strain>
    </source>
</reference>
<evidence type="ECO:0000313" key="1">
    <source>
        <dbReference type="EMBL" id="SFA52162.1"/>
    </source>
</evidence>
<sequence length="32" mass="3184">MSRGLGGDGAGAVEKGQQFGQIVRKAVGRVGP</sequence>
<evidence type="ECO:0000313" key="2">
    <source>
        <dbReference type="Proteomes" id="UP000182054"/>
    </source>
</evidence>
<protein>
    <submittedName>
        <fullName evidence="1">Uncharacterized protein</fullName>
    </submittedName>
</protein>
<organism evidence="1 2">
    <name type="scientific">Rhodococcoides kroppenstedtii</name>
    <dbReference type="NCBI Taxonomy" id="293050"/>
    <lineage>
        <taxon>Bacteria</taxon>
        <taxon>Bacillati</taxon>
        <taxon>Actinomycetota</taxon>
        <taxon>Actinomycetes</taxon>
        <taxon>Mycobacteriales</taxon>
        <taxon>Nocardiaceae</taxon>
        <taxon>Rhodococcoides</taxon>
    </lineage>
</organism>
<dbReference type="AlphaFoldDB" id="A0A1I0TK49"/>
<dbReference type="Proteomes" id="UP000182054">
    <property type="component" value="Unassembled WGS sequence"/>
</dbReference>